<protein>
    <submittedName>
        <fullName evidence="1">SH3-like domain-containing protein</fullName>
    </submittedName>
</protein>
<keyword evidence="2" id="KW-1185">Reference proteome</keyword>
<evidence type="ECO:0000313" key="2">
    <source>
        <dbReference type="Proteomes" id="UP000585681"/>
    </source>
</evidence>
<reference evidence="1" key="1">
    <citation type="submission" date="2020-08" db="EMBL/GenBank/DDBJ databases">
        <title>Genomic Encyclopedia of Type Strains, Phase IV (KMG-IV): sequencing the most valuable type-strain genomes for metagenomic binning, comparative biology and taxonomic classification.</title>
        <authorList>
            <person name="Goeker M."/>
        </authorList>
    </citation>
    <scope>NUCLEOTIDE SEQUENCE [LARGE SCALE GENOMIC DNA]</scope>
    <source>
        <strain evidence="1">DSM 105040</strain>
    </source>
</reference>
<dbReference type="AlphaFoldDB" id="A0A840C6R7"/>
<comment type="caution">
    <text evidence="1">The sequence shown here is derived from an EMBL/GenBank/DDBJ whole genome shotgun (WGS) entry which is preliminary data.</text>
</comment>
<dbReference type="Pfam" id="PF06347">
    <property type="entry name" value="SH3_4"/>
    <property type="match status" value="2"/>
</dbReference>
<gene>
    <name evidence="1" type="ORF">GGR17_000916</name>
</gene>
<sequence>MKREHTNGQRANQAKMRVFLIVLALLAAGQSMALSQELGPVTNLPLPRFVSMKAAEGYARHGPGKTHRIDWVYKQRNQPLEITAEYGHWRRVRDRDGVGGWMHYSLLSGTRTVLVEADLVSLLRIPEEGAQVNAHVEQGVIARLGKCLPDWCRITAGGRSGWVRKTVLWGVAPDELRD</sequence>
<organism evidence="1 2">
    <name type="scientific">Actibacterium naphthalenivorans</name>
    <dbReference type="NCBI Taxonomy" id="1614693"/>
    <lineage>
        <taxon>Bacteria</taxon>
        <taxon>Pseudomonadati</taxon>
        <taxon>Pseudomonadota</taxon>
        <taxon>Alphaproteobacteria</taxon>
        <taxon>Rhodobacterales</taxon>
        <taxon>Roseobacteraceae</taxon>
        <taxon>Actibacterium</taxon>
    </lineage>
</organism>
<dbReference type="Proteomes" id="UP000585681">
    <property type="component" value="Unassembled WGS sequence"/>
</dbReference>
<name>A0A840C6R7_9RHOB</name>
<evidence type="ECO:0000313" key="1">
    <source>
        <dbReference type="EMBL" id="MBB4021125.1"/>
    </source>
</evidence>
<accession>A0A840C6R7</accession>
<dbReference type="InterPro" id="IPR010466">
    <property type="entry name" value="DUF1058"/>
</dbReference>
<proteinExistence type="predicted"/>
<dbReference type="EMBL" id="JACIEQ010000001">
    <property type="protein sequence ID" value="MBB4021125.1"/>
    <property type="molecule type" value="Genomic_DNA"/>
</dbReference>